<evidence type="ECO:0000256" key="9">
    <source>
        <dbReference type="ARBA" id="ARBA00082314"/>
    </source>
</evidence>
<feature type="binding site" evidence="10">
    <location>
        <position position="420"/>
    </location>
    <ligand>
        <name>S-adenosyl-L-methionine</name>
        <dbReference type="ChEBI" id="CHEBI:59789"/>
    </ligand>
</feature>
<keyword evidence="13" id="KW-1185">Reference proteome</keyword>
<feature type="compositionally biased region" description="Acidic residues" evidence="11">
    <location>
        <begin position="195"/>
        <end position="205"/>
    </location>
</feature>
<evidence type="ECO:0000256" key="6">
    <source>
        <dbReference type="ARBA" id="ARBA00022691"/>
    </source>
</evidence>
<dbReference type="GO" id="GO:0070475">
    <property type="term" value="P:rRNA base methylation"/>
    <property type="evidence" value="ECO:0007669"/>
    <property type="project" value="TreeGrafter"/>
</dbReference>
<sequence length="678" mass="74290">MGVGRRMKKQGMPEALSEEHFANLKRKKGLPVDDAPAADAPTSKKRRTSKKGDQSPKTPAKGKINAKNAGSTPAAKKANGAKIASPASTKTAKKSGKSKSKAALDSDDDPVDDEDDEIESLGDLDLEDDELGGAKLRDDFLDDDDDSVFDSDEEAGKKQKFVFSEDEDDDSDREERLTAANIEGLSRVLDKQLEEEAAENEEEMREDALQTNIVDDKPHVLESDDDEVMPKAKALLAPDLQMLRTRITDTVRVLEDFANLSEEGRSRAEYSNQLLKDICAYYGYSEYLAQKLMDLFPAREAFAFFEANETPRPVVIRTNTLRTSRRDLAQALVNRGVTLEPVGKWSKVGLQIFDSNVPLGATPEYLGGHYILQAASSFLPVMALCPQENERVLDMSAAPGGKTTHCAALMKNTGVIIANDPNKARSKGLIGNIHRLGVKNSIVCNYDAREIPNLIGGFDRVLLDAPCSGTGVISKDPSVKTNKTEKDFMQLPHVQKQLLLAAIDATKVGGYIVYSTCSVTVEENEQVVNYALSRRSNVELLETGLPFGKEGFTSFMGKKFHPSVKMTRRYYPHTYNVDGFYVAKFKKTGPTPANARGGASSGEFAANSNGSKTAAAGEDDMEVDKTPVEETEEGANDEFGGFDDDGDKEYMERAKRNAMRRRGLDPKALDRPKKAKKA</sequence>
<dbReference type="Proteomes" id="UP000515153">
    <property type="component" value="Unplaced"/>
</dbReference>
<evidence type="ECO:0000256" key="7">
    <source>
        <dbReference type="ARBA" id="ARBA00022884"/>
    </source>
</evidence>
<dbReference type="OrthoDB" id="427002at2759"/>
<dbReference type="GeneID" id="41959176"/>
<reference evidence="14" key="2">
    <citation type="submission" date="2019-10" db="EMBL/GenBank/DDBJ databases">
        <authorList>
            <consortium name="NCBI Genome Project"/>
        </authorList>
    </citation>
    <scope>NUCLEOTIDE SEQUENCE</scope>
    <source>
        <strain evidence="14">NI907</strain>
    </source>
</reference>
<feature type="binding site" evidence="10">
    <location>
        <begin position="396"/>
        <end position="402"/>
    </location>
    <ligand>
        <name>S-adenosyl-L-methionine</name>
        <dbReference type="ChEBI" id="CHEBI:59789"/>
    </ligand>
</feature>
<organism evidence="13 14">
    <name type="scientific">Pyricularia grisea</name>
    <name type="common">Crabgrass-specific blast fungus</name>
    <name type="synonym">Magnaporthe grisea</name>
    <dbReference type="NCBI Taxonomy" id="148305"/>
    <lineage>
        <taxon>Eukaryota</taxon>
        <taxon>Fungi</taxon>
        <taxon>Dikarya</taxon>
        <taxon>Ascomycota</taxon>
        <taxon>Pezizomycotina</taxon>
        <taxon>Sordariomycetes</taxon>
        <taxon>Sordariomycetidae</taxon>
        <taxon>Magnaporthales</taxon>
        <taxon>Pyriculariaceae</taxon>
        <taxon>Pyricularia</taxon>
    </lineage>
</organism>
<dbReference type="GO" id="GO:0009383">
    <property type="term" value="F:rRNA (cytosine-C5-)-methyltransferase activity"/>
    <property type="evidence" value="ECO:0007669"/>
    <property type="project" value="TreeGrafter"/>
</dbReference>
<dbReference type="GO" id="GO:0000470">
    <property type="term" value="P:maturation of LSU-rRNA"/>
    <property type="evidence" value="ECO:0007669"/>
    <property type="project" value="TreeGrafter"/>
</dbReference>
<dbReference type="RefSeq" id="XP_030984440.1">
    <property type="nucleotide sequence ID" value="XM_031124267.1"/>
</dbReference>
<proteinExistence type="inferred from homology"/>
<feature type="binding site" evidence="10">
    <location>
        <position position="464"/>
    </location>
    <ligand>
        <name>S-adenosyl-L-methionine</name>
        <dbReference type="ChEBI" id="CHEBI:59789"/>
    </ligand>
</feature>
<comment type="similarity">
    <text evidence="2 10">Belongs to the class I-like SAM-binding methyltransferase superfamily. RsmB/NOP family.</text>
</comment>
<dbReference type="Pfam" id="PF22458">
    <property type="entry name" value="RsmF-B_ferredox"/>
    <property type="match status" value="1"/>
</dbReference>
<feature type="binding site" evidence="10">
    <location>
        <position position="447"/>
    </location>
    <ligand>
        <name>S-adenosyl-L-methionine</name>
        <dbReference type="ChEBI" id="CHEBI:59789"/>
    </ligand>
</feature>
<keyword evidence="7 10" id="KW-0694">RNA-binding</keyword>
<dbReference type="AlphaFoldDB" id="A0A6P8BBB9"/>
<dbReference type="PANTHER" id="PTHR22807:SF30">
    <property type="entry name" value="28S RRNA (CYTOSINE(4447)-C(5))-METHYLTRANSFERASE-RELATED"/>
    <property type="match status" value="1"/>
</dbReference>
<accession>A0A6P8BBB9</accession>
<dbReference type="GO" id="GO:0003723">
    <property type="term" value="F:RNA binding"/>
    <property type="evidence" value="ECO:0007669"/>
    <property type="project" value="UniProtKB-UniRule"/>
</dbReference>
<dbReference type="InterPro" id="IPR023273">
    <property type="entry name" value="RCMT_NOP2"/>
</dbReference>
<reference evidence="14" key="3">
    <citation type="submission" date="2025-08" db="UniProtKB">
        <authorList>
            <consortium name="RefSeq"/>
        </authorList>
    </citation>
    <scope>IDENTIFICATION</scope>
    <source>
        <strain evidence="14">NI907</strain>
    </source>
</reference>
<reference evidence="14" key="1">
    <citation type="journal article" date="2019" name="Mol. Biol. Evol.">
        <title>Blast fungal genomes show frequent chromosomal changes, gene gains and losses, and effector gene turnover.</title>
        <authorList>
            <person name="Gomez Luciano L.B."/>
            <person name="Jason Tsai I."/>
            <person name="Chuma I."/>
            <person name="Tosa Y."/>
            <person name="Chen Y.H."/>
            <person name="Li J.Y."/>
            <person name="Li M.Y."/>
            <person name="Jade Lu M.Y."/>
            <person name="Nakayashiki H."/>
            <person name="Li W.H."/>
        </authorList>
    </citation>
    <scope>NUCLEOTIDE SEQUENCE</scope>
    <source>
        <strain evidence="14">NI907</strain>
    </source>
</reference>
<dbReference type="Pfam" id="PF01189">
    <property type="entry name" value="Methyltr_RsmB-F"/>
    <property type="match status" value="1"/>
</dbReference>
<evidence type="ECO:0000313" key="13">
    <source>
        <dbReference type="Proteomes" id="UP000515153"/>
    </source>
</evidence>
<feature type="region of interest" description="Disordered" evidence="11">
    <location>
        <begin position="1"/>
        <end position="174"/>
    </location>
</feature>
<keyword evidence="8" id="KW-0539">Nucleus</keyword>
<evidence type="ECO:0000256" key="1">
    <source>
        <dbReference type="ARBA" id="ARBA00004604"/>
    </source>
</evidence>
<dbReference type="InterPro" id="IPR018314">
    <property type="entry name" value="RsmB/NOL1/NOP2-like_CS"/>
</dbReference>
<keyword evidence="4 10" id="KW-0489">Methyltransferase</keyword>
<dbReference type="PRINTS" id="PR02012">
    <property type="entry name" value="RCMTNOP2"/>
</dbReference>
<feature type="region of interest" description="Disordered" evidence="11">
    <location>
        <begin position="195"/>
        <end position="217"/>
    </location>
</feature>
<evidence type="ECO:0000256" key="4">
    <source>
        <dbReference type="ARBA" id="ARBA00022603"/>
    </source>
</evidence>
<dbReference type="InterPro" id="IPR049560">
    <property type="entry name" value="MeTrfase_RsmB-F_NOP2_cat"/>
</dbReference>
<dbReference type="PROSITE" id="PS01153">
    <property type="entry name" value="NOL1_NOP2_SUN"/>
    <property type="match status" value="1"/>
</dbReference>
<gene>
    <name evidence="14" type="ORF">PgNI_04216</name>
</gene>
<feature type="active site" description="Nucleophile" evidence="10">
    <location>
        <position position="517"/>
    </location>
</feature>
<keyword evidence="6 10" id="KW-0949">S-adenosyl-L-methionine</keyword>
<feature type="compositionally biased region" description="Basic residues" evidence="11">
    <location>
        <begin position="91"/>
        <end position="100"/>
    </location>
</feature>
<protein>
    <recommendedName>
        <fullName evidence="9">Nucleolar protein 2</fullName>
    </recommendedName>
</protein>
<feature type="compositionally biased region" description="Acidic residues" evidence="11">
    <location>
        <begin position="140"/>
        <end position="153"/>
    </location>
</feature>
<dbReference type="InterPro" id="IPR054728">
    <property type="entry name" value="RsmB-like_ferredoxin"/>
</dbReference>
<evidence type="ECO:0000256" key="11">
    <source>
        <dbReference type="SAM" id="MobiDB-lite"/>
    </source>
</evidence>
<dbReference type="KEGG" id="pgri:PgNI_04216"/>
<dbReference type="InterPro" id="IPR011023">
    <property type="entry name" value="Nop2p"/>
</dbReference>
<dbReference type="PROSITE" id="PS51686">
    <property type="entry name" value="SAM_MT_RSMB_NOP"/>
    <property type="match status" value="1"/>
</dbReference>
<evidence type="ECO:0000313" key="14">
    <source>
        <dbReference type="RefSeq" id="XP_030984440.1"/>
    </source>
</evidence>
<dbReference type="PRINTS" id="PR02008">
    <property type="entry name" value="RCMTFAMILY"/>
</dbReference>
<keyword evidence="3" id="KW-0690">Ribosome biogenesis</keyword>
<dbReference type="FunFam" id="3.30.70.1170:FF:000001">
    <property type="entry name" value="Ribosomal RNA methyltransferase Nop2"/>
    <property type="match status" value="1"/>
</dbReference>
<evidence type="ECO:0000256" key="10">
    <source>
        <dbReference type="PROSITE-ProRule" id="PRU01023"/>
    </source>
</evidence>
<evidence type="ECO:0000259" key="12">
    <source>
        <dbReference type="PROSITE" id="PS51686"/>
    </source>
</evidence>
<dbReference type="Gene3D" id="3.40.50.150">
    <property type="entry name" value="Vaccinia Virus protein VP39"/>
    <property type="match status" value="1"/>
</dbReference>
<dbReference type="GO" id="GO:0005730">
    <property type="term" value="C:nucleolus"/>
    <property type="evidence" value="ECO:0007669"/>
    <property type="project" value="UniProtKB-SubCell"/>
</dbReference>
<feature type="compositionally biased region" description="Acidic residues" evidence="11">
    <location>
        <begin position="105"/>
        <end position="131"/>
    </location>
</feature>
<dbReference type="InterPro" id="IPR029063">
    <property type="entry name" value="SAM-dependent_MTases_sf"/>
</dbReference>
<dbReference type="SUPFAM" id="SSF53335">
    <property type="entry name" value="S-adenosyl-L-methionine-dependent methyltransferases"/>
    <property type="match status" value="1"/>
</dbReference>
<name>A0A6P8BBB9_PYRGI</name>
<dbReference type="PANTHER" id="PTHR22807">
    <property type="entry name" value="NOP2 YEAST -RELATED NOL1/NOP2/FMU SUN DOMAIN-CONTAINING"/>
    <property type="match status" value="1"/>
</dbReference>
<dbReference type="NCBIfam" id="TIGR00446">
    <property type="entry name" value="nop2p"/>
    <property type="match status" value="1"/>
</dbReference>
<evidence type="ECO:0000256" key="5">
    <source>
        <dbReference type="ARBA" id="ARBA00022679"/>
    </source>
</evidence>
<evidence type="ECO:0000256" key="8">
    <source>
        <dbReference type="ARBA" id="ARBA00023242"/>
    </source>
</evidence>
<evidence type="ECO:0000256" key="2">
    <source>
        <dbReference type="ARBA" id="ARBA00007494"/>
    </source>
</evidence>
<feature type="compositionally biased region" description="Low complexity" evidence="11">
    <location>
        <begin position="32"/>
        <end position="41"/>
    </location>
</feature>
<dbReference type="Gene3D" id="3.30.70.1170">
    <property type="entry name" value="Sun protein, domain 3"/>
    <property type="match status" value="1"/>
</dbReference>
<feature type="compositionally biased region" description="Low complexity" evidence="11">
    <location>
        <begin position="81"/>
        <end position="90"/>
    </location>
</feature>
<feature type="compositionally biased region" description="Acidic residues" evidence="11">
    <location>
        <begin position="629"/>
        <end position="647"/>
    </location>
</feature>
<dbReference type="InterPro" id="IPR023267">
    <property type="entry name" value="RCMT"/>
</dbReference>
<evidence type="ECO:0000256" key="3">
    <source>
        <dbReference type="ARBA" id="ARBA00022517"/>
    </source>
</evidence>
<feature type="compositionally biased region" description="Basic and acidic residues" evidence="11">
    <location>
        <begin position="662"/>
        <end position="672"/>
    </location>
</feature>
<dbReference type="InterPro" id="IPR001678">
    <property type="entry name" value="MeTrfase_RsmB-F_NOP2_dom"/>
</dbReference>
<feature type="domain" description="SAM-dependent MTase RsmB/NOP-type" evidence="12">
    <location>
        <begin position="304"/>
        <end position="588"/>
    </location>
</feature>
<feature type="region of interest" description="Disordered" evidence="11">
    <location>
        <begin position="592"/>
        <end position="678"/>
    </location>
</feature>
<comment type="subcellular location">
    <subcellularLocation>
        <location evidence="1">Nucleus</location>
        <location evidence="1">Nucleolus</location>
    </subcellularLocation>
</comment>
<keyword evidence="5 10" id="KW-0808">Transferase</keyword>